<evidence type="ECO:0000256" key="8">
    <source>
        <dbReference type="SAM" id="MobiDB-lite"/>
    </source>
</evidence>
<dbReference type="InterPro" id="IPR018234">
    <property type="entry name" value="GTP_CycHdrlase_I_CS"/>
</dbReference>
<evidence type="ECO:0000256" key="6">
    <source>
        <dbReference type="ARBA" id="ARBA00023007"/>
    </source>
</evidence>
<dbReference type="GeneID" id="101852382"/>
<dbReference type="EC" id="3.5.4.16" evidence="3"/>
<dbReference type="Proteomes" id="UP000694888">
    <property type="component" value="Unplaced"/>
</dbReference>
<feature type="compositionally biased region" description="Polar residues" evidence="8">
    <location>
        <begin position="21"/>
        <end position="32"/>
    </location>
</feature>
<dbReference type="Gene3D" id="1.10.286.10">
    <property type="match status" value="1"/>
</dbReference>
<dbReference type="Pfam" id="PF01227">
    <property type="entry name" value="GTP_cyclohydroI"/>
    <property type="match status" value="1"/>
</dbReference>
<evidence type="ECO:0000256" key="1">
    <source>
        <dbReference type="ARBA" id="ARBA00005080"/>
    </source>
</evidence>
<dbReference type="Gene3D" id="3.30.1130.10">
    <property type="match status" value="1"/>
</dbReference>
<comment type="pathway">
    <text evidence="1">Cofactor biosynthesis; 7,8-dihydroneopterin triphosphate biosynthesis; 7,8-dihydroneopterin triphosphate from GTP: step 1/1.</text>
</comment>
<feature type="region of interest" description="Disordered" evidence="8">
    <location>
        <begin position="1"/>
        <end position="32"/>
    </location>
</feature>
<protein>
    <recommendedName>
        <fullName evidence="4">GTP cyclohydrolase 1</fullName>
        <ecNumber evidence="3">3.5.4.16</ecNumber>
    </recommendedName>
    <alternativeName>
        <fullName evidence="7">GTP cyclohydrolase I</fullName>
    </alternativeName>
</protein>
<evidence type="ECO:0000259" key="9">
    <source>
        <dbReference type="Pfam" id="PF01227"/>
    </source>
</evidence>
<dbReference type="InterPro" id="IPR020602">
    <property type="entry name" value="GTP_CycHdrlase_I_dom"/>
</dbReference>
<dbReference type="SUPFAM" id="SSF55620">
    <property type="entry name" value="Tetrahydrobiopterin biosynthesis enzymes-like"/>
    <property type="match status" value="1"/>
</dbReference>
<dbReference type="InterPro" id="IPR001474">
    <property type="entry name" value="GTP_CycHdrlase_I"/>
</dbReference>
<dbReference type="PROSITE" id="PS00860">
    <property type="entry name" value="GTP_CYCLOHYDROL_1_2"/>
    <property type="match status" value="1"/>
</dbReference>
<evidence type="ECO:0000256" key="3">
    <source>
        <dbReference type="ARBA" id="ARBA00012715"/>
    </source>
</evidence>
<dbReference type="PANTHER" id="PTHR11109">
    <property type="entry name" value="GTP CYCLOHYDROLASE I"/>
    <property type="match status" value="1"/>
</dbReference>
<evidence type="ECO:0000256" key="7">
    <source>
        <dbReference type="ARBA" id="ARBA00030854"/>
    </source>
</evidence>
<organism evidence="10 11">
    <name type="scientific">Aplysia californica</name>
    <name type="common">California sea hare</name>
    <dbReference type="NCBI Taxonomy" id="6500"/>
    <lineage>
        <taxon>Eukaryota</taxon>
        <taxon>Metazoa</taxon>
        <taxon>Spiralia</taxon>
        <taxon>Lophotrochozoa</taxon>
        <taxon>Mollusca</taxon>
        <taxon>Gastropoda</taxon>
        <taxon>Heterobranchia</taxon>
        <taxon>Euthyneura</taxon>
        <taxon>Tectipleura</taxon>
        <taxon>Aplysiida</taxon>
        <taxon>Aplysioidea</taxon>
        <taxon>Aplysiidae</taxon>
        <taxon>Aplysia</taxon>
    </lineage>
</organism>
<dbReference type="InterPro" id="IPR043133">
    <property type="entry name" value="GTP-CH-I_C/QueF"/>
</dbReference>
<reference evidence="11" key="1">
    <citation type="submission" date="2025-08" db="UniProtKB">
        <authorList>
            <consortium name="RefSeq"/>
        </authorList>
    </citation>
    <scope>IDENTIFICATION</scope>
</reference>
<keyword evidence="10" id="KW-1185">Reference proteome</keyword>
<dbReference type="NCBIfam" id="TIGR00063">
    <property type="entry name" value="folE"/>
    <property type="match status" value="1"/>
</dbReference>
<evidence type="ECO:0000313" key="10">
    <source>
        <dbReference type="Proteomes" id="UP000694888"/>
    </source>
</evidence>
<evidence type="ECO:0000313" key="11">
    <source>
        <dbReference type="RefSeq" id="XP_005091649.1"/>
    </source>
</evidence>
<name>A0ABM0JE67_APLCA</name>
<dbReference type="PROSITE" id="PS00859">
    <property type="entry name" value="GTP_CYCLOHYDROL_1_1"/>
    <property type="match status" value="1"/>
</dbReference>
<dbReference type="InterPro" id="IPR043134">
    <property type="entry name" value="GTP-CH-I_N"/>
</dbReference>
<keyword evidence="5" id="KW-0378">Hydrolase</keyword>
<proteinExistence type="inferred from homology"/>
<feature type="compositionally biased region" description="Basic and acidic residues" evidence="8">
    <location>
        <begin position="1"/>
        <end position="10"/>
    </location>
</feature>
<dbReference type="CDD" id="cd00642">
    <property type="entry name" value="GTP_cyclohydro1"/>
    <property type="match status" value="1"/>
</dbReference>
<evidence type="ECO:0000256" key="4">
    <source>
        <dbReference type="ARBA" id="ARBA00017272"/>
    </source>
</evidence>
<dbReference type="HAMAP" id="MF_00223">
    <property type="entry name" value="FolE"/>
    <property type="match status" value="1"/>
</dbReference>
<keyword evidence="6" id="KW-0783">Tetrahydrobiopterin biosynthesis</keyword>
<dbReference type="PANTHER" id="PTHR11109:SF7">
    <property type="entry name" value="GTP CYCLOHYDROLASE 1"/>
    <property type="match status" value="1"/>
</dbReference>
<feature type="domain" description="GTP cyclohydrolase I" evidence="9">
    <location>
        <begin position="50"/>
        <end position="223"/>
    </location>
</feature>
<sequence length="227" mass="25361">MQQQDIKDHISSGLAKHRNKMTNGADSITSNGVPAAEVNERDIVDEMASLYKQIITHLGEDPNRQGLLKTPQRVAKAMMFFTKGYRENVAEILNDAIFDEGHDEIVLVKNIEMFSLCEHHLVPFMGKVHIGYLPNNKILGLSKLARIVEVYSRRLQVQERLTKQIAEAIAEALHPAGIGVVVEACHMCMVMRGVQKLNSKTITSAMVGVFRDDPKTREEFLALALAK</sequence>
<dbReference type="NCBIfam" id="NF006825">
    <property type="entry name" value="PRK09347.1-2"/>
    <property type="match status" value="1"/>
</dbReference>
<evidence type="ECO:0000256" key="5">
    <source>
        <dbReference type="ARBA" id="ARBA00022801"/>
    </source>
</evidence>
<dbReference type="NCBIfam" id="NF006826">
    <property type="entry name" value="PRK09347.1-3"/>
    <property type="match status" value="1"/>
</dbReference>
<dbReference type="RefSeq" id="XP_005091649.1">
    <property type="nucleotide sequence ID" value="XM_005091592.1"/>
</dbReference>
<accession>A0ABM0JE67</accession>
<comment type="similarity">
    <text evidence="2">Belongs to the GTP cyclohydrolase I family.</text>
</comment>
<gene>
    <name evidence="11" type="primary">LOC101852382</name>
</gene>
<evidence type="ECO:0000256" key="2">
    <source>
        <dbReference type="ARBA" id="ARBA00008085"/>
    </source>
</evidence>